<comment type="similarity">
    <text evidence="1">Belongs to the Gfo/Idh/MocA family.</text>
</comment>
<dbReference type="PANTHER" id="PTHR43708">
    <property type="entry name" value="CONSERVED EXPRESSED OXIDOREDUCTASE (EUROFUNG)"/>
    <property type="match status" value="1"/>
</dbReference>
<sequence length="352" mass="39307">MSEPLRVGLIGYGYAGRTFHAPIITAVPELKLTKVVERSSSAAKDRYPWVKIVDNVNALYEDDEIDLIVVTTPSTDHYTFVRDALSAGKHVVVEKPFTVTSAEADELTTLARESGKVLSVFHNRRWDGDFLTMKQLLQQNLLGTVMEAEFHWDGYDPVMASGNWREHGGPGTGVFYDLGVHFLDQALSLFGMPETIAADIRVQRENALAHDYFDVVLGYPGGLKVSLKSSRYVREPGPRYRLYGTQGSFIKYGTDPQESALIRGETPATQPGWGQEKPESWGKLNTSVGSLHVEGFVETLPGDYRAYYRNVYKHIMGEAELAVTADEARASIRLIELAFRSNEEGRIIRVDE</sequence>
<dbReference type="Pfam" id="PF01408">
    <property type="entry name" value="GFO_IDH_MocA"/>
    <property type="match status" value="1"/>
</dbReference>
<feature type="domain" description="Gfo/Idh/MocA-like oxidoreductase N-terminal" evidence="3">
    <location>
        <begin position="5"/>
        <end position="122"/>
    </location>
</feature>
<dbReference type="PANTHER" id="PTHR43708:SF5">
    <property type="entry name" value="CONSERVED EXPRESSED OXIDOREDUCTASE (EUROFUNG)-RELATED"/>
    <property type="match status" value="1"/>
</dbReference>
<proteinExistence type="inferred from homology"/>
<keyword evidence="2" id="KW-0560">Oxidoreductase</keyword>
<evidence type="ECO:0000313" key="5">
    <source>
        <dbReference type="EMBL" id="MBB3114491.1"/>
    </source>
</evidence>
<reference evidence="5 6" key="1">
    <citation type="submission" date="2020-08" db="EMBL/GenBank/DDBJ databases">
        <title>Genomic Encyclopedia of Type Strains, Phase III (KMG-III): the genomes of soil and plant-associated and newly described type strains.</title>
        <authorList>
            <person name="Whitman W."/>
        </authorList>
    </citation>
    <scope>NUCLEOTIDE SEQUENCE [LARGE SCALE GENOMIC DNA]</scope>
    <source>
        <strain evidence="5 6">CECT 5862</strain>
    </source>
</reference>
<gene>
    <name evidence="5" type="ORF">FHS18_006612</name>
</gene>
<organism evidence="5 6">
    <name type="scientific">Paenibacillus phyllosphaerae</name>
    <dbReference type="NCBI Taxonomy" id="274593"/>
    <lineage>
        <taxon>Bacteria</taxon>
        <taxon>Bacillati</taxon>
        <taxon>Bacillota</taxon>
        <taxon>Bacilli</taxon>
        <taxon>Bacillales</taxon>
        <taxon>Paenibacillaceae</taxon>
        <taxon>Paenibacillus</taxon>
    </lineage>
</organism>
<dbReference type="InterPro" id="IPR036291">
    <property type="entry name" value="NAD(P)-bd_dom_sf"/>
</dbReference>
<evidence type="ECO:0000259" key="4">
    <source>
        <dbReference type="Pfam" id="PF02894"/>
    </source>
</evidence>
<dbReference type="SUPFAM" id="SSF51735">
    <property type="entry name" value="NAD(P)-binding Rossmann-fold domains"/>
    <property type="match status" value="1"/>
</dbReference>
<dbReference type="EMBL" id="JACHXK010000033">
    <property type="protein sequence ID" value="MBB3114491.1"/>
    <property type="molecule type" value="Genomic_DNA"/>
</dbReference>
<dbReference type="GO" id="GO:0000166">
    <property type="term" value="F:nucleotide binding"/>
    <property type="evidence" value="ECO:0007669"/>
    <property type="project" value="InterPro"/>
</dbReference>
<accession>A0A7W5FRF9</accession>
<dbReference type="NCBIfam" id="NF008607">
    <property type="entry name" value="PRK11579.1"/>
    <property type="match status" value="1"/>
</dbReference>
<evidence type="ECO:0000313" key="6">
    <source>
        <dbReference type="Proteomes" id="UP000570361"/>
    </source>
</evidence>
<comment type="caution">
    <text evidence="5">The sequence shown here is derived from an EMBL/GenBank/DDBJ whole genome shotgun (WGS) entry which is preliminary data.</text>
</comment>
<evidence type="ECO:0000256" key="2">
    <source>
        <dbReference type="ARBA" id="ARBA00023002"/>
    </source>
</evidence>
<evidence type="ECO:0000259" key="3">
    <source>
        <dbReference type="Pfam" id="PF01408"/>
    </source>
</evidence>
<keyword evidence="6" id="KW-1185">Reference proteome</keyword>
<dbReference type="Gene3D" id="3.30.360.10">
    <property type="entry name" value="Dihydrodipicolinate Reductase, domain 2"/>
    <property type="match status" value="1"/>
</dbReference>
<dbReference type="Gene3D" id="3.40.50.720">
    <property type="entry name" value="NAD(P)-binding Rossmann-like Domain"/>
    <property type="match status" value="1"/>
</dbReference>
<dbReference type="GO" id="GO:0016491">
    <property type="term" value="F:oxidoreductase activity"/>
    <property type="evidence" value="ECO:0007669"/>
    <property type="project" value="UniProtKB-KW"/>
</dbReference>
<protein>
    <submittedName>
        <fullName evidence="5">Putative dehydrogenase</fullName>
    </submittedName>
</protein>
<feature type="domain" description="Gfo/Idh/MocA-like oxidoreductase C-terminal" evidence="4">
    <location>
        <begin position="134"/>
        <end position="348"/>
    </location>
</feature>
<dbReference type="InterPro" id="IPR000683">
    <property type="entry name" value="Gfo/Idh/MocA-like_OxRdtase_N"/>
</dbReference>
<dbReference type="AlphaFoldDB" id="A0A7W5FRF9"/>
<dbReference type="InterPro" id="IPR004104">
    <property type="entry name" value="Gfo/Idh/MocA-like_OxRdtase_C"/>
</dbReference>
<dbReference type="InterPro" id="IPR051317">
    <property type="entry name" value="Gfo/Idh/MocA_oxidoreduct"/>
</dbReference>
<evidence type="ECO:0000256" key="1">
    <source>
        <dbReference type="ARBA" id="ARBA00010928"/>
    </source>
</evidence>
<name>A0A7W5FRF9_9BACL</name>
<dbReference type="Proteomes" id="UP000570361">
    <property type="component" value="Unassembled WGS sequence"/>
</dbReference>
<dbReference type="Pfam" id="PF02894">
    <property type="entry name" value="GFO_IDH_MocA_C"/>
    <property type="match status" value="1"/>
</dbReference>
<dbReference type="RefSeq" id="WP_183604526.1">
    <property type="nucleotide sequence ID" value="NZ_JACHXK010000033.1"/>
</dbReference>